<name>A0A127F9B8_STEDE</name>
<dbReference type="OrthoDB" id="6138585at2"/>
<dbReference type="InterPro" id="IPR006091">
    <property type="entry name" value="Acyl-CoA_Oxase/DH_mid-dom"/>
</dbReference>
<keyword evidence="5 6" id="KW-0560">Oxidoreductase</keyword>
<evidence type="ECO:0000256" key="6">
    <source>
        <dbReference type="RuleBase" id="RU362125"/>
    </source>
</evidence>
<dbReference type="PATRIC" id="fig|465721.4.peg.800"/>
<dbReference type="Pfam" id="PF00441">
    <property type="entry name" value="Acyl-CoA_dh_1"/>
    <property type="match status" value="1"/>
</dbReference>
<dbReference type="KEGG" id="sdf:ACG33_03735"/>
<dbReference type="InterPro" id="IPR036250">
    <property type="entry name" value="AcylCo_DH-like_C"/>
</dbReference>
<evidence type="ECO:0000256" key="2">
    <source>
        <dbReference type="ARBA" id="ARBA00009347"/>
    </source>
</evidence>
<dbReference type="Proteomes" id="UP000070250">
    <property type="component" value="Chromosome"/>
</dbReference>
<evidence type="ECO:0000256" key="3">
    <source>
        <dbReference type="ARBA" id="ARBA00022630"/>
    </source>
</evidence>
<dbReference type="EMBL" id="CP011971">
    <property type="protein sequence ID" value="AMN46231.1"/>
    <property type="molecule type" value="Genomic_DNA"/>
</dbReference>
<sequence>MQLSYTPEEEQFRHEVRAWLRANVPRGKRPRTGLALREYDLAWQRRQYEGGWAGISWPTEYGGRGLSLTQQVIWYEECAAAHAPVGGSTFVALSHAGPTLIVRGTEEQKRFHLPRILKGEAIWCQGFSEPNAGSDLAGLKTQGRVEGDHLVVNGSKIWTSYAAMADWQELLVRTDPGAQRHKGLTWVICDMHAPGITIRKIPTMSGTGNLCQVFYDEVHIPLANVVGEVNDGWNVSMTTLGFERGTAFIAHQIHLAATLEKLYALAHKIGGPDGRGRAIEDGAVAEQLLKLRAEVAALRAMTYLSVSRGARQAVPGPEGSIIALCYAELSKRVYAFAVELLGNEGLEMHAENPDWLTDYLDAFKNTIAGGTSEIRRNVIGERFLGLPRGGR</sequence>
<keyword evidence="4 6" id="KW-0274">FAD</keyword>
<dbReference type="Pfam" id="PF02771">
    <property type="entry name" value="Acyl-CoA_dh_N"/>
    <property type="match status" value="1"/>
</dbReference>
<evidence type="ECO:0000313" key="11">
    <source>
        <dbReference type="Proteomes" id="UP000070250"/>
    </source>
</evidence>
<evidence type="ECO:0000259" key="8">
    <source>
        <dbReference type="Pfam" id="PF02770"/>
    </source>
</evidence>
<dbReference type="InterPro" id="IPR046373">
    <property type="entry name" value="Acyl-CoA_Oxase/DH_mid-dom_sf"/>
</dbReference>
<proteinExistence type="inferred from homology"/>
<dbReference type="STRING" id="465721.ACG33_03735"/>
<protein>
    <submittedName>
        <fullName evidence="10">Acyl-CoA dehydrogenase</fullName>
    </submittedName>
</protein>
<dbReference type="InterPro" id="IPR037069">
    <property type="entry name" value="AcylCoA_DH/ox_N_sf"/>
</dbReference>
<dbReference type="SUPFAM" id="SSF47203">
    <property type="entry name" value="Acyl-CoA dehydrogenase C-terminal domain-like"/>
    <property type="match status" value="1"/>
</dbReference>
<dbReference type="AlphaFoldDB" id="A0A127F9B8"/>
<dbReference type="Gene3D" id="1.10.540.10">
    <property type="entry name" value="Acyl-CoA dehydrogenase/oxidase, N-terminal domain"/>
    <property type="match status" value="1"/>
</dbReference>
<accession>A0A127F9B8</accession>
<dbReference type="PANTHER" id="PTHR43292:SF4">
    <property type="entry name" value="ACYL-COA DEHYDROGENASE FADE34"/>
    <property type="match status" value="1"/>
</dbReference>
<dbReference type="SUPFAM" id="SSF56645">
    <property type="entry name" value="Acyl-CoA dehydrogenase NM domain-like"/>
    <property type="match status" value="1"/>
</dbReference>
<dbReference type="InterPro" id="IPR009100">
    <property type="entry name" value="AcylCoA_DH/oxidase_NM_dom_sf"/>
</dbReference>
<dbReference type="InterPro" id="IPR013786">
    <property type="entry name" value="AcylCoA_DH/ox_N"/>
</dbReference>
<keyword evidence="3 6" id="KW-0285">Flavoprotein</keyword>
<feature type="domain" description="Acyl-CoA dehydrogenase/oxidase C-terminal" evidence="7">
    <location>
        <begin position="230"/>
        <end position="383"/>
    </location>
</feature>
<dbReference type="Pfam" id="PF02770">
    <property type="entry name" value="Acyl-CoA_dh_M"/>
    <property type="match status" value="1"/>
</dbReference>
<dbReference type="GO" id="GO:0016627">
    <property type="term" value="F:oxidoreductase activity, acting on the CH-CH group of donors"/>
    <property type="evidence" value="ECO:0007669"/>
    <property type="project" value="InterPro"/>
</dbReference>
<feature type="domain" description="Acyl-CoA oxidase/dehydrogenase middle" evidence="8">
    <location>
        <begin position="124"/>
        <end position="214"/>
    </location>
</feature>
<organism evidence="10 11">
    <name type="scientific">Steroidobacter denitrificans</name>
    <dbReference type="NCBI Taxonomy" id="465721"/>
    <lineage>
        <taxon>Bacteria</taxon>
        <taxon>Pseudomonadati</taxon>
        <taxon>Pseudomonadota</taxon>
        <taxon>Gammaproteobacteria</taxon>
        <taxon>Steroidobacterales</taxon>
        <taxon>Steroidobacteraceae</taxon>
        <taxon>Steroidobacter</taxon>
    </lineage>
</organism>
<dbReference type="PANTHER" id="PTHR43292">
    <property type="entry name" value="ACYL-COA DEHYDROGENASE"/>
    <property type="match status" value="1"/>
</dbReference>
<evidence type="ECO:0000256" key="5">
    <source>
        <dbReference type="ARBA" id="ARBA00023002"/>
    </source>
</evidence>
<reference evidence="10 11" key="1">
    <citation type="submission" date="2015-06" db="EMBL/GenBank/DDBJ databases">
        <title>A Comprehensive Approach to Explore the Metabolic and Phylogenetic Diversity of Bacterial Steroid Degradation in the Environment: Testosterone as an Example.</title>
        <authorList>
            <person name="Yang F.-C."/>
            <person name="Chen Y.-L."/>
            <person name="Yu C.-P."/>
            <person name="Tang S.-L."/>
            <person name="Wang P.-H."/>
            <person name="Ismail W."/>
            <person name="Wang C.-H."/>
            <person name="Yang C.-Y."/>
            <person name="Chiang Y.-R."/>
        </authorList>
    </citation>
    <scope>NUCLEOTIDE SEQUENCE [LARGE SCALE GENOMIC DNA]</scope>
    <source>
        <strain evidence="10 11">DSM 18526</strain>
    </source>
</reference>
<dbReference type="Gene3D" id="2.40.110.10">
    <property type="entry name" value="Butyryl-CoA Dehydrogenase, subunit A, domain 2"/>
    <property type="match status" value="1"/>
</dbReference>
<dbReference type="Gene3D" id="1.20.140.10">
    <property type="entry name" value="Butyryl-CoA Dehydrogenase, subunit A, domain 3"/>
    <property type="match status" value="1"/>
</dbReference>
<evidence type="ECO:0000256" key="4">
    <source>
        <dbReference type="ARBA" id="ARBA00022827"/>
    </source>
</evidence>
<gene>
    <name evidence="10" type="ORF">ACG33_03735</name>
</gene>
<evidence type="ECO:0000256" key="1">
    <source>
        <dbReference type="ARBA" id="ARBA00001974"/>
    </source>
</evidence>
<dbReference type="GO" id="GO:0050660">
    <property type="term" value="F:flavin adenine dinucleotide binding"/>
    <property type="evidence" value="ECO:0007669"/>
    <property type="project" value="InterPro"/>
</dbReference>
<evidence type="ECO:0000313" key="10">
    <source>
        <dbReference type="EMBL" id="AMN46231.1"/>
    </source>
</evidence>
<comment type="cofactor">
    <cofactor evidence="1 6">
        <name>FAD</name>
        <dbReference type="ChEBI" id="CHEBI:57692"/>
    </cofactor>
</comment>
<dbReference type="InterPro" id="IPR052161">
    <property type="entry name" value="Mycobact_Acyl-CoA_DH"/>
</dbReference>
<dbReference type="GO" id="GO:0005886">
    <property type="term" value="C:plasma membrane"/>
    <property type="evidence" value="ECO:0007669"/>
    <property type="project" value="TreeGrafter"/>
</dbReference>
<dbReference type="RefSeq" id="WP_066918817.1">
    <property type="nucleotide sequence ID" value="NZ_CP011971.1"/>
</dbReference>
<feature type="domain" description="Acyl-CoA dehydrogenase/oxidase N-terminal" evidence="9">
    <location>
        <begin position="6"/>
        <end position="120"/>
    </location>
</feature>
<keyword evidence="11" id="KW-1185">Reference proteome</keyword>
<comment type="similarity">
    <text evidence="2 6">Belongs to the acyl-CoA dehydrogenase family.</text>
</comment>
<evidence type="ECO:0000259" key="7">
    <source>
        <dbReference type="Pfam" id="PF00441"/>
    </source>
</evidence>
<evidence type="ECO:0000259" key="9">
    <source>
        <dbReference type="Pfam" id="PF02771"/>
    </source>
</evidence>
<dbReference type="InterPro" id="IPR009075">
    <property type="entry name" value="AcylCo_DH/oxidase_C"/>
</dbReference>